<proteinExistence type="predicted"/>
<accession>A0ACB8CJH2</accession>
<gene>
    <name evidence="1" type="ORF">HPB49_004971</name>
</gene>
<evidence type="ECO:0000313" key="1">
    <source>
        <dbReference type="EMBL" id="KAH7945035.1"/>
    </source>
</evidence>
<protein>
    <submittedName>
        <fullName evidence="1">Uncharacterized protein</fullName>
    </submittedName>
</protein>
<dbReference type="Proteomes" id="UP000821865">
    <property type="component" value="Chromosome 6"/>
</dbReference>
<comment type="caution">
    <text evidence="1">The sequence shown here is derived from an EMBL/GenBank/DDBJ whole genome shotgun (WGS) entry which is preliminary data.</text>
</comment>
<keyword evidence="2" id="KW-1185">Reference proteome</keyword>
<reference evidence="1" key="1">
    <citation type="submission" date="2020-05" db="EMBL/GenBank/DDBJ databases">
        <title>Large-scale comparative analyses of tick genomes elucidate their genetic diversity and vector capacities.</title>
        <authorList>
            <person name="Jia N."/>
            <person name="Wang J."/>
            <person name="Shi W."/>
            <person name="Du L."/>
            <person name="Sun Y."/>
            <person name="Zhan W."/>
            <person name="Jiang J."/>
            <person name="Wang Q."/>
            <person name="Zhang B."/>
            <person name="Ji P."/>
            <person name="Sakyi L.B."/>
            <person name="Cui X."/>
            <person name="Yuan T."/>
            <person name="Jiang B."/>
            <person name="Yang W."/>
            <person name="Lam T.T.-Y."/>
            <person name="Chang Q."/>
            <person name="Ding S."/>
            <person name="Wang X."/>
            <person name="Zhu J."/>
            <person name="Ruan X."/>
            <person name="Zhao L."/>
            <person name="Wei J."/>
            <person name="Que T."/>
            <person name="Du C."/>
            <person name="Cheng J."/>
            <person name="Dai P."/>
            <person name="Han X."/>
            <person name="Huang E."/>
            <person name="Gao Y."/>
            <person name="Liu J."/>
            <person name="Shao H."/>
            <person name="Ye R."/>
            <person name="Li L."/>
            <person name="Wei W."/>
            <person name="Wang X."/>
            <person name="Wang C."/>
            <person name="Yang T."/>
            <person name="Huo Q."/>
            <person name="Li W."/>
            <person name="Guo W."/>
            <person name="Chen H."/>
            <person name="Zhou L."/>
            <person name="Ni X."/>
            <person name="Tian J."/>
            <person name="Zhou Y."/>
            <person name="Sheng Y."/>
            <person name="Liu T."/>
            <person name="Pan Y."/>
            <person name="Xia L."/>
            <person name="Li J."/>
            <person name="Zhao F."/>
            <person name="Cao W."/>
        </authorList>
    </citation>
    <scope>NUCLEOTIDE SEQUENCE</scope>
    <source>
        <strain evidence="1">Dsil-2018</strain>
    </source>
</reference>
<name>A0ACB8CJH2_DERSI</name>
<evidence type="ECO:0000313" key="2">
    <source>
        <dbReference type="Proteomes" id="UP000821865"/>
    </source>
</evidence>
<organism evidence="1 2">
    <name type="scientific">Dermacentor silvarum</name>
    <name type="common">Tick</name>
    <dbReference type="NCBI Taxonomy" id="543639"/>
    <lineage>
        <taxon>Eukaryota</taxon>
        <taxon>Metazoa</taxon>
        <taxon>Ecdysozoa</taxon>
        <taxon>Arthropoda</taxon>
        <taxon>Chelicerata</taxon>
        <taxon>Arachnida</taxon>
        <taxon>Acari</taxon>
        <taxon>Parasitiformes</taxon>
        <taxon>Ixodida</taxon>
        <taxon>Ixodoidea</taxon>
        <taxon>Ixodidae</taxon>
        <taxon>Rhipicephalinae</taxon>
        <taxon>Dermacentor</taxon>
    </lineage>
</organism>
<sequence>MARKDTNMRRVNPLEKCVAIGLHLLAKSAKDRTVANLYGVSRSSVTIISKGWQSTCVSAPLLQGFLKELAPWMAVILKSALRKNTPPTTSTIRGGAVPFFSL</sequence>
<dbReference type="EMBL" id="CM023475">
    <property type="protein sequence ID" value="KAH7945035.1"/>
    <property type="molecule type" value="Genomic_DNA"/>
</dbReference>